<sequence>MFISLSNAVALLGLVATATATYIPHHVEYNNTVVGIQKREFSCSSPVKGLAKADCQHMSNIGMAGQGYNPTAQSSSNKIWIGTQGPNKFKFINRSSPSCPIVVIVWQMTSTTDYQSSFVNVRRPRISYTLAKAGDSVTVSMANGVSGGWAGLYNRNTKLSGIGQVYNTWGEFTTGQYGTVDVSRLVRMDGNPMSIKTGGGCTSNMSKCVFVCKKGNTCGTSKSYDLKDCKPGSQPGATYGMYDGNPTGGCQGFSNGGSITIDLSR</sequence>
<evidence type="ECO:0000313" key="3">
    <source>
        <dbReference type="EnsemblFungi" id="MAPG_05113T0"/>
    </source>
</evidence>
<dbReference type="eggNOG" id="ENOG502SPC5">
    <property type="taxonomic scope" value="Eukaryota"/>
</dbReference>
<accession>A0A0C4DYJ1</accession>
<evidence type="ECO:0008006" key="5">
    <source>
        <dbReference type="Google" id="ProtNLM"/>
    </source>
</evidence>
<dbReference type="AlphaFoldDB" id="A0A0C4DYJ1"/>
<protein>
    <recommendedName>
        <fullName evidence="5">Effector 5</fullName>
    </recommendedName>
</protein>
<feature type="chain" id="PRO_5009385499" description="Effector 5" evidence="1">
    <location>
        <begin position="21"/>
        <end position="265"/>
    </location>
</feature>
<feature type="signal peptide" evidence="1">
    <location>
        <begin position="1"/>
        <end position="20"/>
    </location>
</feature>
<reference evidence="3" key="5">
    <citation type="submission" date="2015-06" db="UniProtKB">
        <authorList>
            <consortium name="EnsemblFungi"/>
        </authorList>
    </citation>
    <scope>IDENTIFICATION</scope>
    <source>
        <strain evidence="3">ATCC 64411</strain>
    </source>
</reference>
<dbReference type="STRING" id="644358.A0A0C4DYJ1"/>
<keyword evidence="4" id="KW-1185">Reference proteome</keyword>
<evidence type="ECO:0000313" key="4">
    <source>
        <dbReference type="Proteomes" id="UP000011715"/>
    </source>
</evidence>
<dbReference type="EMBL" id="GL876969">
    <property type="protein sequence ID" value="KLU86094.1"/>
    <property type="molecule type" value="Genomic_DNA"/>
</dbReference>
<evidence type="ECO:0000313" key="2">
    <source>
        <dbReference type="EMBL" id="KLU86094.1"/>
    </source>
</evidence>
<dbReference type="EMBL" id="ADBL01001206">
    <property type="status" value="NOT_ANNOTATED_CDS"/>
    <property type="molecule type" value="Genomic_DNA"/>
</dbReference>
<dbReference type="OrthoDB" id="5320938at2759"/>
<dbReference type="OMA" id="YNTWGEF"/>
<organism evidence="3 4">
    <name type="scientific">Magnaporthiopsis poae (strain ATCC 64411 / 73-15)</name>
    <name type="common">Kentucky bluegrass fungus</name>
    <name type="synonym">Magnaporthe poae</name>
    <dbReference type="NCBI Taxonomy" id="644358"/>
    <lineage>
        <taxon>Eukaryota</taxon>
        <taxon>Fungi</taxon>
        <taxon>Dikarya</taxon>
        <taxon>Ascomycota</taxon>
        <taxon>Pezizomycotina</taxon>
        <taxon>Sordariomycetes</taxon>
        <taxon>Sordariomycetidae</taxon>
        <taxon>Magnaporthales</taxon>
        <taxon>Magnaporthaceae</taxon>
        <taxon>Magnaporthiopsis</taxon>
    </lineage>
</organism>
<reference evidence="3" key="4">
    <citation type="journal article" date="2015" name="G3 (Bethesda)">
        <title>Genome sequences of three phytopathogenic species of the Magnaporthaceae family of fungi.</title>
        <authorList>
            <person name="Okagaki L.H."/>
            <person name="Nunes C.C."/>
            <person name="Sailsbery J."/>
            <person name="Clay B."/>
            <person name="Brown D."/>
            <person name="John T."/>
            <person name="Oh Y."/>
            <person name="Young N."/>
            <person name="Fitzgerald M."/>
            <person name="Haas B.J."/>
            <person name="Zeng Q."/>
            <person name="Young S."/>
            <person name="Adiconis X."/>
            <person name="Fan L."/>
            <person name="Levin J.Z."/>
            <person name="Mitchell T.K."/>
            <person name="Okubara P.A."/>
            <person name="Farman M.L."/>
            <person name="Kohn L.M."/>
            <person name="Birren B."/>
            <person name="Ma L.-J."/>
            <person name="Dean R.A."/>
        </authorList>
    </citation>
    <scope>NUCLEOTIDE SEQUENCE</scope>
    <source>
        <strain evidence="3">ATCC 64411 / 73-15</strain>
    </source>
</reference>
<reference evidence="2" key="3">
    <citation type="submission" date="2011-03" db="EMBL/GenBank/DDBJ databases">
        <title>Annotation of Magnaporthe poae ATCC 64411.</title>
        <authorList>
            <person name="Ma L.-J."/>
            <person name="Dead R."/>
            <person name="Young S.K."/>
            <person name="Zeng Q."/>
            <person name="Gargeya S."/>
            <person name="Fitzgerald M."/>
            <person name="Haas B."/>
            <person name="Abouelleil A."/>
            <person name="Alvarado L."/>
            <person name="Arachchi H.M."/>
            <person name="Berlin A."/>
            <person name="Brown A."/>
            <person name="Chapman S.B."/>
            <person name="Chen Z."/>
            <person name="Dunbar C."/>
            <person name="Freedman E."/>
            <person name="Gearin G."/>
            <person name="Gellesch M."/>
            <person name="Goldberg J."/>
            <person name="Griggs A."/>
            <person name="Gujja S."/>
            <person name="Heiman D."/>
            <person name="Howarth C."/>
            <person name="Larson L."/>
            <person name="Lui A."/>
            <person name="MacDonald P.J.P."/>
            <person name="Mehta T."/>
            <person name="Montmayeur A."/>
            <person name="Murphy C."/>
            <person name="Neiman D."/>
            <person name="Pearson M."/>
            <person name="Priest M."/>
            <person name="Roberts A."/>
            <person name="Saif S."/>
            <person name="Shea T."/>
            <person name="Shenoy N."/>
            <person name="Sisk P."/>
            <person name="Stolte C."/>
            <person name="Sykes S."/>
            <person name="Yandava C."/>
            <person name="Wortman J."/>
            <person name="Nusbaum C."/>
            <person name="Birren B."/>
        </authorList>
    </citation>
    <scope>NUCLEOTIDE SEQUENCE</scope>
    <source>
        <strain evidence="2">ATCC 64411</strain>
    </source>
</reference>
<evidence type="ECO:0000256" key="1">
    <source>
        <dbReference type="SAM" id="SignalP"/>
    </source>
</evidence>
<reference evidence="4" key="2">
    <citation type="submission" date="2010-05" db="EMBL/GenBank/DDBJ databases">
        <title>The genome sequence of Magnaporthe poae strain ATCC 64411.</title>
        <authorList>
            <person name="Ma L.-J."/>
            <person name="Dead R."/>
            <person name="Young S."/>
            <person name="Zeng Q."/>
            <person name="Koehrsen M."/>
            <person name="Alvarado L."/>
            <person name="Berlin A."/>
            <person name="Chapman S.B."/>
            <person name="Chen Z."/>
            <person name="Freedman E."/>
            <person name="Gellesch M."/>
            <person name="Goldberg J."/>
            <person name="Griggs A."/>
            <person name="Gujja S."/>
            <person name="Heilman E.R."/>
            <person name="Heiman D."/>
            <person name="Hepburn T."/>
            <person name="Howarth C."/>
            <person name="Jen D."/>
            <person name="Larson L."/>
            <person name="Mehta T."/>
            <person name="Neiman D."/>
            <person name="Pearson M."/>
            <person name="Roberts A."/>
            <person name="Saif S."/>
            <person name="Shea T."/>
            <person name="Shenoy N."/>
            <person name="Sisk P."/>
            <person name="Stolte C."/>
            <person name="Sykes S."/>
            <person name="Walk T."/>
            <person name="White J."/>
            <person name="Yandava C."/>
            <person name="Haas B."/>
            <person name="Nusbaum C."/>
            <person name="Birren B."/>
        </authorList>
    </citation>
    <scope>NUCLEOTIDE SEQUENCE [LARGE SCALE GENOMIC DNA]</scope>
    <source>
        <strain evidence="4">ATCC 64411 / 73-15</strain>
    </source>
</reference>
<dbReference type="VEuPathDB" id="FungiDB:MAPG_05113"/>
<dbReference type="Proteomes" id="UP000011715">
    <property type="component" value="Unassembled WGS sequence"/>
</dbReference>
<name>A0A0C4DYJ1_MAGP6</name>
<dbReference type="EnsemblFungi" id="MAPG_05113T0">
    <property type="protein sequence ID" value="MAPG_05113T0"/>
    <property type="gene ID" value="MAPG_05113"/>
</dbReference>
<gene>
    <name evidence="2" type="ORF">MAPG_05113</name>
</gene>
<reference evidence="2" key="1">
    <citation type="submission" date="2010-05" db="EMBL/GenBank/DDBJ databases">
        <title>The Genome Sequence of Magnaporthe poae strain ATCC 64411.</title>
        <authorList>
            <consortium name="The Broad Institute Genome Sequencing Platform"/>
            <consortium name="Broad Institute Genome Sequencing Center for Infectious Disease"/>
            <person name="Ma L.-J."/>
            <person name="Dead R."/>
            <person name="Young S."/>
            <person name="Zeng Q."/>
            <person name="Koehrsen M."/>
            <person name="Alvarado L."/>
            <person name="Berlin A."/>
            <person name="Chapman S.B."/>
            <person name="Chen Z."/>
            <person name="Freedman E."/>
            <person name="Gellesch M."/>
            <person name="Goldberg J."/>
            <person name="Griggs A."/>
            <person name="Gujja S."/>
            <person name="Heilman E.R."/>
            <person name="Heiman D."/>
            <person name="Hepburn T."/>
            <person name="Howarth C."/>
            <person name="Jen D."/>
            <person name="Larson L."/>
            <person name="Mehta T."/>
            <person name="Neiman D."/>
            <person name="Pearson M."/>
            <person name="Roberts A."/>
            <person name="Saif S."/>
            <person name="Shea T."/>
            <person name="Shenoy N."/>
            <person name="Sisk P."/>
            <person name="Stolte C."/>
            <person name="Sykes S."/>
            <person name="Walk T."/>
            <person name="White J."/>
            <person name="Yandava C."/>
            <person name="Haas B."/>
            <person name="Nusbaum C."/>
            <person name="Birren B."/>
        </authorList>
    </citation>
    <scope>NUCLEOTIDE SEQUENCE</scope>
    <source>
        <strain evidence="2">ATCC 64411</strain>
    </source>
</reference>
<keyword evidence="1" id="KW-0732">Signal</keyword>
<proteinExistence type="predicted"/>